<organism evidence="3 4">
    <name type="scientific">Alcanivorax nanhaiticus</name>
    <dbReference type="NCBI Taxonomy" id="1177154"/>
    <lineage>
        <taxon>Bacteria</taxon>
        <taxon>Pseudomonadati</taxon>
        <taxon>Pseudomonadota</taxon>
        <taxon>Gammaproteobacteria</taxon>
        <taxon>Oceanospirillales</taxon>
        <taxon>Alcanivoracaceae</taxon>
        <taxon>Alcanivorax</taxon>
    </lineage>
</organism>
<dbReference type="PANTHER" id="PTHR43228:SF1">
    <property type="entry name" value="TWO-COMPONENT RESPONSE REGULATOR ARR22"/>
    <property type="match status" value="1"/>
</dbReference>
<dbReference type="InterPro" id="IPR011006">
    <property type="entry name" value="CheY-like_superfamily"/>
</dbReference>
<dbReference type="CDD" id="cd17546">
    <property type="entry name" value="REC_hyHK_CKI1_RcsC-like"/>
    <property type="match status" value="1"/>
</dbReference>
<sequence length="141" mass="15183">MEAAAIPHKVTDRLNILVVDDSNAVRSLIIAKLYELATDTFDIDVSQAADGNEAISCAEKKSFDLIFLDVEMPGMGGLEACAKLREMGVTARIAMLSSITSAESHMAGHKAGCNNYLVKPPHDSDLRSVMRLTSLMKQTSA</sequence>
<protein>
    <submittedName>
        <fullName evidence="3">Response regulator</fullName>
    </submittedName>
</protein>
<dbReference type="PATRIC" id="fig|1177154.3.peg.184"/>
<dbReference type="PANTHER" id="PTHR43228">
    <property type="entry name" value="TWO-COMPONENT RESPONSE REGULATOR"/>
    <property type="match status" value="1"/>
</dbReference>
<reference evidence="3 4" key="1">
    <citation type="submission" date="2012-09" db="EMBL/GenBank/DDBJ databases">
        <title>Genome Sequence of alkane-degrading Bacterium Alcanivorax sp. 19-m-6.</title>
        <authorList>
            <person name="Lai Q."/>
            <person name="Shao Z."/>
        </authorList>
    </citation>
    <scope>NUCLEOTIDE SEQUENCE [LARGE SCALE GENOMIC DNA]</scope>
    <source>
        <strain evidence="3 4">19-m-6</strain>
    </source>
</reference>
<dbReference type="SUPFAM" id="SSF52172">
    <property type="entry name" value="CheY-like"/>
    <property type="match status" value="1"/>
</dbReference>
<dbReference type="STRING" id="1177154.Y5S_00183"/>
<dbReference type="EMBL" id="ARXV01000001">
    <property type="protein sequence ID" value="KGD66516.1"/>
    <property type="molecule type" value="Genomic_DNA"/>
</dbReference>
<evidence type="ECO:0000313" key="3">
    <source>
        <dbReference type="EMBL" id="KGD66516.1"/>
    </source>
</evidence>
<evidence type="ECO:0000256" key="1">
    <source>
        <dbReference type="PROSITE-ProRule" id="PRU00169"/>
    </source>
</evidence>
<evidence type="ECO:0000259" key="2">
    <source>
        <dbReference type="PROSITE" id="PS50110"/>
    </source>
</evidence>
<keyword evidence="4" id="KW-1185">Reference proteome</keyword>
<dbReference type="InterPro" id="IPR052048">
    <property type="entry name" value="ST_Response_Regulator"/>
</dbReference>
<dbReference type="OrthoDB" id="9800897at2"/>
<evidence type="ECO:0000313" key="4">
    <source>
        <dbReference type="Proteomes" id="UP000029444"/>
    </source>
</evidence>
<accession>A0A095SPB9</accession>
<name>A0A095SPB9_9GAMM</name>
<dbReference type="eggNOG" id="COG0745">
    <property type="taxonomic scope" value="Bacteria"/>
</dbReference>
<comment type="caution">
    <text evidence="3">The sequence shown here is derived from an EMBL/GenBank/DDBJ whole genome shotgun (WGS) entry which is preliminary data.</text>
</comment>
<dbReference type="Proteomes" id="UP000029444">
    <property type="component" value="Unassembled WGS sequence"/>
</dbReference>
<dbReference type="Gene3D" id="3.40.50.2300">
    <property type="match status" value="1"/>
</dbReference>
<dbReference type="Pfam" id="PF00072">
    <property type="entry name" value="Response_reg"/>
    <property type="match status" value="1"/>
</dbReference>
<dbReference type="GO" id="GO:0000160">
    <property type="term" value="P:phosphorelay signal transduction system"/>
    <property type="evidence" value="ECO:0007669"/>
    <property type="project" value="InterPro"/>
</dbReference>
<dbReference type="AlphaFoldDB" id="A0A095SPB9"/>
<dbReference type="PROSITE" id="PS50110">
    <property type="entry name" value="RESPONSE_REGULATORY"/>
    <property type="match status" value="1"/>
</dbReference>
<proteinExistence type="predicted"/>
<gene>
    <name evidence="3" type="ORF">Y5S_00183</name>
</gene>
<keyword evidence="1" id="KW-0597">Phosphoprotein</keyword>
<dbReference type="RefSeq" id="WP_052041278.1">
    <property type="nucleotide sequence ID" value="NZ_ARXV01000001.1"/>
</dbReference>
<feature type="modified residue" description="4-aspartylphosphate" evidence="1">
    <location>
        <position position="69"/>
    </location>
</feature>
<dbReference type="SMART" id="SM00448">
    <property type="entry name" value="REC"/>
    <property type="match status" value="1"/>
</dbReference>
<feature type="domain" description="Response regulatory" evidence="2">
    <location>
        <begin position="15"/>
        <end position="134"/>
    </location>
</feature>
<dbReference type="InterPro" id="IPR001789">
    <property type="entry name" value="Sig_transdc_resp-reg_receiver"/>
</dbReference>